<protein>
    <submittedName>
        <fullName evidence="1">HK97 gp10 family phage protein</fullName>
    </submittedName>
</protein>
<sequence length="153" mass="17099">MSTTIDLSELAKYGLDLKSIADEYAATTEKHLRKCGNTLKKEIIEKTPSGASKDTYTSKSGRVYKNKTKLKNAWTGTVKGLSGSELEYDISSKAHHFHLVNRGHAMVTHSGKHVGFVPGKHFLEEAVKEYEESGYTEAEFEKYIKDVKKKLGD</sequence>
<evidence type="ECO:0000313" key="2">
    <source>
        <dbReference type="Proteomes" id="UP000536773"/>
    </source>
</evidence>
<reference evidence="1 2" key="1">
    <citation type="submission" date="2020-04" db="EMBL/GenBank/DDBJ databases">
        <authorList>
            <person name="Hitch T.C.A."/>
            <person name="Wylensek D."/>
            <person name="Clavel T."/>
        </authorList>
    </citation>
    <scope>NUCLEOTIDE SEQUENCE [LARGE SCALE GENOMIC DNA]</scope>
    <source>
        <strain evidence="1 2">WCA-386-APC-2A</strain>
    </source>
</reference>
<gene>
    <name evidence="1" type="ORF">HG933_02215</name>
</gene>
<name>A0A848ENR2_MEGEL</name>
<dbReference type="InterPro" id="IPR010064">
    <property type="entry name" value="HK97-gp10_tail"/>
</dbReference>
<comment type="caution">
    <text evidence="1">The sequence shown here is derived from an EMBL/GenBank/DDBJ whole genome shotgun (WGS) entry which is preliminary data.</text>
</comment>
<dbReference type="EMBL" id="JABBJH010000002">
    <property type="protein sequence ID" value="NMK38218.1"/>
    <property type="molecule type" value="Genomic_DNA"/>
</dbReference>
<dbReference type="AlphaFoldDB" id="A0A848ENR2"/>
<dbReference type="RefSeq" id="WP_169013129.1">
    <property type="nucleotide sequence ID" value="NZ_JABBJH010000002.1"/>
</dbReference>
<evidence type="ECO:0000313" key="1">
    <source>
        <dbReference type="EMBL" id="NMK38218.1"/>
    </source>
</evidence>
<dbReference type="Pfam" id="PF04883">
    <property type="entry name" value="HK97-gp10_like"/>
    <property type="match status" value="1"/>
</dbReference>
<accession>A0A848ENR2</accession>
<proteinExistence type="predicted"/>
<dbReference type="Proteomes" id="UP000536773">
    <property type="component" value="Unassembled WGS sequence"/>
</dbReference>
<organism evidence="1 2">
    <name type="scientific">Megasphaera elsdenii</name>
    <dbReference type="NCBI Taxonomy" id="907"/>
    <lineage>
        <taxon>Bacteria</taxon>
        <taxon>Bacillati</taxon>
        <taxon>Bacillota</taxon>
        <taxon>Negativicutes</taxon>
        <taxon>Veillonellales</taxon>
        <taxon>Veillonellaceae</taxon>
        <taxon>Megasphaera</taxon>
    </lineage>
</organism>